<feature type="region of interest" description="Disordered" evidence="3">
    <location>
        <begin position="273"/>
        <end position="307"/>
    </location>
</feature>
<evidence type="ECO:0000256" key="2">
    <source>
        <dbReference type="PROSITE-ProRule" id="PRU00176"/>
    </source>
</evidence>
<feature type="compositionally biased region" description="Polar residues" evidence="3">
    <location>
        <begin position="293"/>
        <end position="307"/>
    </location>
</feature>
<gene>
    <name evidence="5" type="ORF">FZEAL_939</name>
</gene>
<dbReference type="EMBL" id="JABEYC010000052">
    <property type="protein sequence ID" value="KAF4983723.1"/>
    <property type="molecule type" value="Genomic_DNA"/>
</dbReference>
<dbReference type="PROSITE" id="PS50102">
    <property type="entry name" value="RRM"/>
    <property type="match status" value="2"/>
</dbReference>
<dbReference type="GO" id="GO:0003723">
    <property type="term" value="F:RNA binding"/>
    <property type="evidence" value="ECO:0007669"/>
    <property type="project" value="UniProtKB-UniRule"/>
</dbReference>
<evidence type="ECO:0000256" key="3">
    <source>
        <dbReference type="SAM" id="MobiDB-lite"/>
    </source>
</evidence>
<dbReference type="OrthoDB" id="272703at2759"/>
<organism evidence="5 6">
    <name type="scientific">Fusarium zealandicum</name>
    <dbReference type="NCBI Taxonomy" id="1053134"/>
    <lineage>
        <taxon>Eukaryota</taxon>
        <taxon>Fungi</taxon>
        <taxon>Dikarya</taxon>
        <taxon>Ascomycota</taxon>
        <taxon>Pezizomycotina</taxon>
        <taxon>Sordariomycetes</taxon>
        <taxon>Hypocreomycetidae</taxon>
        <taxon>Hypocreales</taxon>
        <taxon>Nectriaceae</taxon>
        <taxon>Fusarium</taxon>
        <taxon>Fusarium staphyleae species complex</taxon>
    </lineage>
</organism>
<dbReference type="InterPro" id="IPR012677">
    <property type="entry name" value="Nucleotide-bd_a/b_plait_sf"/>
</dbReference>
<comment type="caution">
    <text evidence="5">The sequence shown here is derived from an EMBL/GenBank/DDBJ whole genome shotgun (WGS) entry which is preliminary data.</text>
</comment>
<dbReference type="Gene3D" id="3.30.70.330">
    <property type="match status" value="2"/>
</dbReference>
<name>A0A8H4UU75_9HYPO</name>
<dbReference type="Proteomes" id="UP000635477">
    <property type="component" value="Unassembled WGS sequence"/>
</dbReference>
<dbReference type="SMART" id="SM00360">
    <property type="entry name" value="RRM"/>
    <property type="match status" value="2"/>
</dbReference>
<keyword evidence="1 2" id="KW-0694">RNA-binding</keyword>
<dbReference type="AlphaFoldDB" id="A0A8H4UU75"/>
<dbReference type="InterPro" id="IPR000504">
    <property type="entry name" value="RRM_dom"/>
</dbReference>
<dbReference type="PANTHER" id="PTHR21245">
    <property type="entry name" value="HETEROGENEOUS NUCLEAR RIBONUCLEOPROTEIN"/>
    <property type="match status" value="1"/>
</dbReference>
<keyword evidence="6" id="KW-1185">Reference proteome</keyword>
<evidence type="ECO:0000313" key="6">
    <source>
        <dbReference type="Proteomes" id="UP000635477"/>
    </source>
</evidence>
<dbReference type="Pfam" id="PF00076">
    <property type="entry name" value="RRM_1"/>
    <property type="match status" value="2"/>
</dbReference>
<accession>A0A8H4UU75</accession>
<dbReference type="CDD" id="cd00590">
    <property type="entry name" value="RRM_SF"/>
    <property type="match status" value="2"/>
</dbReference>
<dbReference type="InterPro" id="IPR035979">
    <property type="entry name" value="RBD_domain_sf"/>
</dbReference>
<feature type="compositionally biased region" description="Basic residues" evidence="3">
    <location>
        <begin position="15"/>
        <end position="27"/>
    </location>
</feature>
<dbReference type="SUPFAM" id="SSF54928">
    <property type="entry name" value="RNA-binding domain, RBD"/>
    <property type="match status" value="2"/>
</dbReference>
<sequence length="307" mass="34454">MHNIPSTASSLAKRPLAHRRESRKAYPKGHSNLPYEVKPYDVEEVLAANGFGNLDKIHISIDPVSARNPGYCFVDFPDRATADHALSSLVATIRGRSLKVGPCEPKKQKPRDRRWNRDQESETNTARRWGDWSTKSGGGVPIGQLNRNGEEQGPYWALDHFQDYVQKEEGRRLYVGGLDKMINQAQHQREIHEIFAGFDPTAVGKRITPHENTRQLEGKHHYCFVDFETKEEADAAVQALNGKPIAGGKLKVSLSAGVPTKLVGRQMDIESARHGYGRGYTRASDSRPENKAESNSAMSSNNWRRRD</sequence>
<reference evidence="5" key="1">
    <citation type="journal article" date="2020" name="BMC Genomics">
        <title>Correction to: Identification and distribution of gene clusters required for synthesis of sphingolipid metabolism inhibitors in diverse species of the filamentous fungus Fusarium.</title>
        <authorList>
            <person name="Kim H.S."/>
            <person name="Lohmar J.M."/>
            <person name="Busman M."/>
            <person name="Brown D.W."/>
            <person name="Naumann T.A."/>
            <person name="Divon H.H."/>
            <person name="Lysoe E."/>
            <person name="Uhlig S."/>
            <person name="Proctor R.H."/>
        </authorList>
    </citation>
    <scope>NUCLEOTIDE SEQUENCE</scope>
    <source>
        <strain evidence="5">NRRL 22465</strain>
    </source>
</reference>
<evidence type="ECO:0000256" key="1">
    <source>
        <dbReference type="ARBA" id="ARBA00022884"/>
    </source>
</evidence>
<feature type="domain" description="RRM" evidence="4">
    <location>
        <begin position="31"/>
        <end position="105"/>
    </location>
</feature>
<feature type="region of interest" description="Disordered" evidence="3">
    <location>
        <begin position="100"/>
        <end position="148"/>
    </location>
</feature>
<evidence type="ECO:0000259" key="4">
    <source>
        <dbReference type="PROSITE" id="PS50102"/>
    </source>
</evidence>
<feature type="compositionally biased region" description="Polar residues" evidence="3">
    <location>
        <begin position="1"/>
        <end position="10"/>
    </location>
</feature>
<feature type="domain" description="RRM" evidence="4">
    <location>
        <begin position="171"/>
        <end position="257"/>
    </location>
</feature>
<protein>
    <recommendedName>
        <fullName evidence="4">RRM domain-containing protein</fullName>
    </recommendedName>
</protein>
<evidence type="ECO:0000313" key="5">
    <source>
        <dbReference type="EMBL" id="KAF4983723.1"/>
    </source>
</evidence>
<reference evidence="5" key="2">
    <citation type="submission" date="2020-05" db="EMBL/GenBank/DDBJ databases">
        <authorList>
            <person name="Kim H.-S."/>
            <person name="Proctor R.H."/>
            <person name="Brown D.W."/>
        </authorList>
    </citation>
    <scope>NUCLEOTIDE SEQUENCE</scope>
    <source>
        <strain evidence="5">NRRL 22465</strain>
    </source>
</reference>
<feature type="region of interest" description="Disordered" evidence="3">
    <location>
        <begin position="1"/>
        <end position="33"/>
    </location>
</feature>
<proteinExistence type="predicted"/>